<dbReference type="STRING" id="35608.A0A2U1PKQ3"/>
<dbReference type="InterPro" id="IPR002885">
    <property type="entry name" value="PPR_rpt"/>
</dbReference>
<dbReference type="AlphaFoldDB" id="A0A2U1PKQ3"/>
<dbReference type="Pfam" id="PF13041">
    <property type="entry name" value="PPR_2"/>
    <property type="match status" value="1"/>
</dbReference>
<dbReference type="InterPro" id="IPR050872">
    <property type="entry name" value="PPR_P_subfamily"/>
</dbReference>
<evidence type="ECO:0000313" key="5">
    <source>
        <dbReference type="Proteomes" id="UP000245207"/>
    </source>
</evidence>
<accession>A0A2U1PKQ3</accession>
<evidence type="ECO:0000256" key="3">
    <source>
        <dbReference type="PROSITE-ProRule" id="PRU00708"/>
    </source>
</evidence>
<dbReference type="Proteomes" id="UP000245207">
    <property type="component" value="Unassembled WGS sequence"/>
</dbReference>
<dbReference type="PANTHER" id="PTHR46128">
    <property type="entry name" value="MITOCHONDRIAL GROUP I INTRON SPLICING FACTOR CCM1"/>
    <property type="match status" value="1"/>
</dbReference>
<evidence type="ECO:0008006" key="6">
    <source>
        <dbReference type="Google" id="ProtNLM"/>
    </source>
</evidence>
<dbReference type="NCBIfam" id="TIGR00756">
    <property type="entry name" value="PPR"/>
    <property type="match status" value="2"/>
</dbReference>
<dbReference type="InterPro" id="IPR011990">
    <property type="entry name" value="TPR-like_helical_dom_sf"/>
</dbReference>
<name>A0A2U1PKQ3_ARTAN</name>
<evidence type="ECO:0000313" key="4">
    <source>
        <dbReference type="EMBL" id="PWA86344.1"/>
    </source>
</evidence>
<dbReference type="PANTHER" id="PTHR46128:SF211">
    <property type="entry name" value="PENTACOTRIPEPTIDE-REPEAT REGION OF PRORP DOMAIN-CONTAINING PROTEIN"/>
    <property type="match status" value="1"/>
</dbReference>
<proteinExistence type="inferred from homology"/>
<feature type="repeat" description="PPR" evidence="3">
    <location>
        <begin position="237"/>
        <end position="271"/>
    </location>
</feature>
<gene>
    <name evidence="4" type="ORF">CTI12_AA097180</name>
</gene>
<evidence type="ECO:0000256" key="2">
    <source>
        <dbReference type="ARBA" id="ARBA00022737"/>
    </source>
</evidence>
<dbReference type="OrthoDB" id="185373at2759"/>
<keyword evidence="5" id="KW-1185">Reference proteome</keyword>
<keyword evidence="2" id="KW-0677">Repeat</keyword>
<comment type="similarity">
    <text evidence="1">Belongs to the PPR family. P subfamily.</text>
</comment>
<sequence length="334" mass="38516">MAVILTAAAARRCRPTVPCYFRIIGTSTSLLSYSSSPPQAHSLLSNWLLCYRSKYKFTDPPHFPKRYRVYAKGNSTHFSEGNYLNRILTKFSKYVPPDDDDANVVKNANEMLLEYFKIVFKFGLHSMYDTCTMNLLIGAYARLGYVHTGGFNVFAVFIQIGNFGDVHTFSSLLNGMLIVKDYSGAELFYSKVMEYNLCKPNTKFFSIAIKGLCLSFKVDKAMCLLNQMENHEGCTPNVITYTPIFLCLLQQKQVKRMWELYENMRHEKHIPPTKVFYAIIVTCFATMGRLYDVDKMLQDMLKWDALECKKLVRKLHKDEKITPSTYAKWLDVLP</sequence>
<organism evidence="4 5">
    <name type="scientific">Artemisia annua</name>
    <name type="common">Sweet wormwood</name>
    <dbReference type="NCBI Taxonomy" id="35608"/>
    <lineage>
        <taxon>Eukaryota</taxon>
        <taxon>Viridiplantae</taxon>
        <taxon>Streptophyta</taxon>
        <taxon>Embryophyta</taxon>
        <taxon>Tracheophyta</taxon>
        <taxon>Spermatophyta</taxon>
        <taxon>Magnoliopsida</taxon>
        <taxon>eudicotyledons</taxon>
        <taxon>Gunneridae</taxon>
        <taxon>Pentapetalae</taxon>
        <taxon>asterids</taxon>
        <taxon>campanulids</taxon>
        <taxon>Asterales</taxon>
        <taxon>Asteraceae</taxon>
        <taxon>Asteroideae</taxon>
        <taxon>Anthemideae</taxon>
        <taxon>Artemisiinae</taxon>
        <taxon>Artemisia</taxon>
    </lineage>
</organism>
<reference evidence="4 5" key="1">
    <citation type="journal article" date="2018" name="Mol. Plant">
        <title>The genome of Artemisia annua provides insight into the evolution of Asteraceae family and artemisinin biosynthesis.</title>
        <authorList>
            <person name="Shen Q."/>
            <person name="Zhang L."/>
            <person name="Liao Z."/>
            <person name="Wang S."/>
            <person name="Yan T."/>
            <person name="Shi P."/>
            <person name="Liu M."/>
            <person name="Fu X."/>
            <person name="Pan Q."/>
            <person name="Wang Y."/>
            <person name="Lv Z."/>
            <person name="Lu X."/>
            <person name="Zhang F."/>
            <person name="Jiang W."/>
            <person name="Ma Y."/>
            <person name="Chen M."/>
            <person name="Hao X."/>
            <person name="Li L."/>
            <person name="Tang Y."/>
            <person name="Lv G."/>
            <person name="Zhou Y."/>
            <person name="Sun X."/>
            <person name="Brodelius P.E."/>
            <person name="Rose J.K.C."/>
            <person name="Tang K."/>
        </authorList>
    </citation>
    <scope>NUCLEOTIDE SEQUENCE [LARGE SCALE GENOMIC DNA]</scope>
    <source>
        <strain evidence="5">cv. Huhao1</strain>
        <tissue evidence="4">Leaf</tissue>
    </source>
</reference>
<dbReference type="Gene3D" id="1.25.40.10">
    <property type="entry name" value="Tetratricopeptide repeat domain"/>
    <property type="match status" value="2"/>
</dbReference>
<protein>
    <recommendedName>
        <fullName evidence="6">Pentatricopeptide repeat-containing protein</fullName>
    </recommendedName>
</protein>
<dbReference type="EMBL" id="PKPP01001029">
    <property type="protein sequence ID" value="PWA86344.1"/>
    <property type="molecule type" value="Genomic_DNA"/>
</dbReference>
<evidence type="ECO:0000256" key="1">
    <source>
        <dbReference type="ARBA" id="ARBA00007626"/>
    </source>
</evidence>
<comment type="caution">
    <text evidence="4">The sequence shown here is derived from an EMBL/GenBank/DDBJ whole genome shotgun (WGS) entry which is preliminary data.</text>
</comment>
<dbReference type="PROSITE" id="PS51375">
    <property type="entry name" value="PPR"/>
    <property type="match status" value="1"/>
</dbReference>